<dbReference type="GO" id="GO:0009395">
    <property type="term" value="P:phospholipid catabolic process"/>
    <property type="evidence" value="ECO:0007669"/>
    <property type="project" value="TreeGrafter"/>
</dbReference>
<sequence>MKTRRLSFAALAALLISSCAALLPVVAQARAAAPVRHVFVIVLENEPYQVAFGAQSLAPYLAHTLPAEGALLTHYYATGHDSLDNYIALVSGQAPNPDTQHDCHKYVPVLPGTQGPHGQALGTGCVYPAWVPSLPDQLEAAHLTWKGYFQDMGKDPAREAATCGHVPLGAKDWTELATAKDQYAAKHNPFVYFARIVDNPARCDAHVVNLDRLQHDLASIATTPNYNFIIPDLCDDGHDAPCANGQPGGLISANAWLRKWVPIITAAPAFKKNGLLLITFDEGTTGKSCCGEQPQPGGPQPGKFGPGGGRIGAVAISPFIKPGTVSNVPYNHYGFLRTVEDFFGLSHLGYAAGAQVKPFGRDVFTAAPR</sequence>
<evidence type="ECO:0000313" key="4">
    <source>
        <dbReference type="Proteomes" id="UP000307749"/>
    </source>
</evidence>
<dbReference type="AlphaFoldDB" id="A0A4S3KHR2"/>
<dbReference type="Pfam" id="PF04185">
    <property type="entry name" value="Phosphoesterase"/>
    <property type="match status" value="1"/>
</dbReference>
<evidence type="ECO:0000256" key="1">
    <source>
        <dbReference type="ARBA" id="ARBA00022801"/>
    </source>
</evidence>
<dbReference type="RefSeq" id="WP_081127241.1">
    <property type="nucleotide sequence ID" value="NZ_LDOS01000002.1"/>
</dbReference>
<keyword evidence="1" id="KW-0378">Hydrolase</keyword>
<organism evidence="3 4">
    <name type="scientific">Metallibacterium scheffleri</name>
    <dbReference type="NCBI Taxonomy" id="993689"/>
    <lineage>
        <taxon>Bacteria</taxon>
        <taxon>Pseudomonadati</taxon>
        <taxon>Pseudomonadota</taxon>
        <taxon>Gammaproteobacteria</taxon>
        <taxon>Lysobacterales</taxon>
        <taxon>Rhodanobacteraceae</taxon>
        <taxon>Metallibacterium</taxon>
    </lineage>
</organism>
<dbReference type="PANTHER" id="PTHR31956:SF8">
    <property type="entry name" value="ACID PHOSPHATASE PHOA (AFU_ORTHOLOGUE AFUA_1G03570)"/>
    <property type="match status" value="1"/>
</dbReference>
<reference evidence="3 4" key="1">
    <citation type="submission" date="2017-02" db="EMBL/GenBank/DDBJ databases">
        <title>Whole genome sequencing of Metallibacterium scheffleri DSM 24874 (T).</title>
        <authorList>
            <person name="Kumar S."/>
            <person name="Patil P."/>
            <person name="Patil P.B."/>
        </authorList>
    </citation>
    <scope>NUCLEOTIDE SEQUENCE [LARGE SCALE GENOMIC DNA]</scope>
    <source>
        <strain evidence="3 4">DSM 24874</strain>
    </source>
</reference>
<dbReference type="PANTHER" id="PTHR31956">
    <property type="entry name" value="NON-SPECIFIC PHOSPHOLIPASE C4-RELATED"/>
    <property type="match status" value="1"/>
</dbReference>
<dbReference type="OrthoDB" id="9770871at2"/>
<dbReference type="PROSITE" id="PS51257">
    <property type="entry name" value="PROKAR_LIPOPROTEIN"/>
    <property type="match status" value="1"/>
</dbReference>
<dbReference type="EMBL" id="MWQO01000051">
    <property type="protein sequence ID" value="THD08223.1"/>
    <property type="molecule type" value="Genomic_DNA"/>
</dbReference>
<evidence type="ECO:0000313" key="3">
    <source>
        <dbReference type="EMBL" id="THD08223.1"/>
    </source>
</evidence>
<feature type="chain" id="PRO_5020625775" evidence="2">
    <location>
        <begin position="30"/>
        <end position="369"/>
    </location>
</feature>
<gene>
    <name evidence="3" type="ORF">B1806_13540</name>
</gene>
<feature type="signal peptide" evidence="2">
    <location>
        <begin position="1"/>
        <end position="29"/>
    </location>
</feature>
<accession>A0A4S3KHR2</accession>
<dbReference type="InterPro" id="IPR017850">
    <property type="entry name" value="Alkaline_phosphatase_core_sf"/>
</dbReference>
<dbReference type="InterPro" id="IPR007312">
    <property type="entry name" value="Phosphoesterase"/>
</dbReference>
<proteinExistence type="predicted"/>
<evidence type="ECO:0000256" key="2">
    <source>
        <dbReference type="SAM" id="SignalP"/>
    </source>
</evidence>
<comment type="caution">
    <text evidence="3">The sequence shown here is derived from an EMBL/GenBank/DDBJ whole genome shotgun (WGS) entry which is preliminary data.</text>
</comment>
<keyword evidence="4" id="KW-1185">Reference proteome</keyword>
<dbReference type="GO" id="GO:0016788">
    <property type="term" value="F:hydrolase activity, acting on ester bonds"/>
    <property type="evidence" value="ECO:0007669"/>
    <property type="project" value="InterPro"/>
</dbReference>
<dbReference type="Gene3D" id="3.40.720.10">
    <property type="entry name" value="Alkaline Phosphatase, subunit A"/>
    <property type="match status" value="1"/>
</dbReference>
<name>A0A4S3KHR2_9GAMM</name>
<dbReference type="STRING" id="993689.GCA_002077135_01952"/>
<protein>
    <submittedName>
        <fullName evidence="3">Phosphoesterase</fullName>
    </submittedName>
</protein>
<keyword evidence="2" id="KW-0732">Signal</keyword>
<dbReference type="Proteomes" id="UP000307749">
    <property type="component" value="Unassembled WGS sequence"/>
</dbReference>